<gene>
    <name evidence="2" type="ORF">HYH03_005898</name>
</gene>
<evidence type="ECO:0000256" key="1">
    <source>
        <dbReference type="SAM" id="MobiDB-lite"/>
    </source>
</evidence>
<dbReference type="Proteomes" id="UP000612055">
    <property type="component" value="Unassembled WGS sequence"/>
</dbReference>
<dbReference type="PANTHER" id="PTHR24216">
    <property type="entry name" value="PAXILLIN-RELATED"/>
    <property type="match status" value="1"/>
</dbReference>
<proteinExistence type="predicted"/>
<feature type="region of interest" description="Disordered" evidence="1">
    <location>
        <begin position="567"/>
        <end position="825"/>
    </location>
</feature>
<accession>A0A836C1X1</accession>
<protein>
    <recommendedName>
        <fullName evidence="4">FAS1 domain-containing protein</fullName>
    </recommendedName>
</protein>
<name>A0A836C1X1_9CHLO</name>
<evidence type="ECO:0000313" key="3">
    <source>
        <dbReference type="Proteomes" id="UP000612055"/>
    </source>
</evidence>
<sequence>MGVDISPLFYIRYLGIEGLHRTRVVHCGSGLAGSVVHLGFLTPGEHTHPEVAGLHLLQVAVEARYLSFCRLQDSCGAALPGDANGTAIPWLGYLSVRTHGPGAPGLTWSPTPDRFIRTLNATSSHPITLPPEADRDPCPPYGKSPGRWIFKRFPSREALLLAEMCVRHDHNATYRERQCNGTLLHPLERTAHWDSAVRWMPRQRCRPPPPATLVDRGACLGPWLEGGRRLCTLGDSHMRYLARGLHHWAKTPRGAPLPYFNHSQDYMDRRVDTEEVLYIMDRYAETRVSHVEVEGRFANCSALFASLGSWSARDEPSLEAFRRVLQKFGRAMKRLAKTGTLVAWLSIPAQTLNGVRLQRGCRDLRLTPVLEAYNIIADEVMTADEIPVIDAWDMTASMPESSRDGTHFSWDGIVGSAILDKVVQSLCTTLAALLAGVDLAQVVKCNSGPCERTLLLPTDEAWAAYLAASGLSPARLATAQGGRALEGLLRRHVLRGRRAVGDFPGGKARGFKSMEPQAKLFVRRLPDDSGLRFRTRAGDASGGSLQSDVAVSDTMVAFLVDTVFAPPLELADPPPGPPPRRRKPRSQPPEPSPPSHPAPTTGASQPPPASPLPPSPAPPATPLPSPDPAAPPPPSPLPPPPLLPPPSPNPSPDSAPSPPPPWYEQELPTVASRPPSPPPQPPGLPPPSPQPPPSPPPPSPLPPSPAPPSPEPPAPGPPSPEPMAPASPSLEPPAPPPPSPEPAPPTPPPPSPEPPVPSPPSPEPPLAPPPPSPEPPVPSPPLSPSPPNPSPPLSPSPPAPSPPNPSPPLTPSPPSPSPPIPPPVITCGSDPECDLATSTCLKDTCVKTGVLRFGITWDAVEDIDIVVQTPKRRAISYNNVADDGGTSDADSLDGTGPETVYWEADPPPGRYHLCAVIYRTGRAELPSPVPVVASVVAPGAVELGARNVTVTKSISYGTAGYGMRRRSDADENGPYGWCTPEHPNYLFSYDWCDPALGCVASCPRSSSCTAGEVCDDAGFCATPCGPGACSAGQECWTAGPPFSVPNCVTTRGAQLRFTIASDAPDGVDLIVATPFGALLNKKAGRGGPASYTDYGQVEAYGPMQPSSAFWPTVHPGGINPPLAPPYGKYYICAVLPPYPDASRLYRVDYWIEDNVPYPLADGDGAMTYPRLGVNGTVNIDASASGDSTLYGQDMADEASYCDETHPGFITSYTVCPMDSPDEFDPRCASACVTPSGPPFATRVCAAASLPPGPLGCDGGACAPRCGVNFPSYDVCTDTIFAMQSCGNLPYNDRGRQGCYVMAMHMQILMTWDKPADVDIVINSTHGKIVSWQDFPAGLGLESTTYAFLEKNVREGYGPENMFWQRALPQSTGPIRICAVLAGGYAPTVYVSVLYGNGANDRCVPGSPFYVTTVDYGEIAAALSPP</sequence>
<evidence type="ECO:0000313" key="2">
    <source>
        <dbReference type="EMBL" id="KAG2495969.1"/>
    </source>
</evidence>
<dbReference type="SUPFAM" id="SSF82153">
    <property type="entry name" value="FAS1 domain"/>
    <property type="match status" value="1"/>
</dbReference>
<feature type="compositionally biased region" description="Pro residues" evidence="1">
    <location>
        <begin position="674"/>
        <end position="824"/>
    </location>
</feature>
<dbReference type="PANTHER" id="PTHR24216:SF65">
    <property type="entry name" value="PAXILLIN-LIKE PROTEIN 1"/>
    <property type="match status" value="1"/>
</dbReference>
<evidence type="ECO:0008006" key="4">
    <source>
        <dbReference type="Google" id="ProtNLM"/>
    </source>
</evidence>
<dbReference type="InterPro" id="IPR036378">
    <property type="entry name" value="FAS1_dom_sf"/>
</dbReference>
<feature type="compositionally biased region" description="Pro residues" evidence="1">
    <location>
        <begin position="586"/>
        <end position="597"/>
    </location>
</feature>
<reference evidence="2" key="1">
    <citation type="journal article" date="2020" name="bioRxiv">
        <title>Comparative genomics of Chlamydomonas.</title>
        <authorList>
            <person name="Craig R.J."/>
            <person name="Hasan A.R."/>
            <person name="Ness R.W."/>
            <person name="Keightley P.D."/>
        </authorList>
    </citation>
    <scope>NUCLEOTIDE SEQUENCE</scope>
    <source>
        <strain evidence="2">CCAP 11/70</strain>
    </source>
</reference>
<dbReference type="Gene3D" id="2.30.180.10">
    <property type="entry name" value="FAS1 domain"/>
    <property type="match status" value="1"/>
</dbReference>
<organism evidence="2 3">
    <name type="scientific">Edaphochlamys debaryana</name>
    <dbReference type="NCBI Taxonomy" id="47281"/>
    <lineage>
        <taxon>Eukaryota</taxon>
        <taxon>Viridiplantae</taxon>
        <taxon>Chlorophyta</taxon>
        <taxon>core chlorophytes</taxon>
        <taxon>Chlorophyceae</taxon>
        <taxon>CS clade</taxon>
        <taxon>Chlamydomonadales</taxon>
        <taxon>Chlamydomonadales incertae sedis</taxon>
        <taxon>Edaphochlamys</taxon>
    </lineage>
</organism>
<keyword evidence="3" id="KW-1185">Reference proteome</keyword>
<dbReference type="EMBL" id="JAEHOE010000021">
    <property type="protein sequence ID" value="KAG2495969.1"/>
    <property type="molecule type" value="Genomic_DNA"/>
</dbReference>
<feature type="compositionally biased region" description="Pro residues" evidence="1">
    <location>
        <begin position="605"/>
        <end position="662"/>
    </location>
</feature>
<comment type="caution">
    <text evidence="2">The sequence shown here is derived from an EMBL/GenBank/DDBJ whole genome shotgun (WGS) entry which is preliminary data.</text>
</comment>